<protein>
    <submittedName>
        <fullName evidence="1">Uncharacterized protein</fullName>
    </submittedName>
</protein>
<gene>
    <name evidence="1" type="ORF">CEUR00632_LOCUS10511</name>
</gene>
<proteinExistence type="predicted"/>
<reference evidence="1" key="1">
    <citation type="submission" date="2021-01" db="EMBL/GenBank/DDBJ databases">
        <authorList>
            <person name="Corre E."/>
            <person name="Pelletier E."/>
            <person name="Niang G."/>
            <person name="Scheremetjew M."/>
            <person name="Finn R."/>
            <person name="Kale V."/>
            <person name="Holt S."/>
            <person name="Cochrane G."/>
            <person name="Meng A."/>
            <person name="Brown T."/>
            <person name="Cohen L."/>
        </authorList>
    </citation>
    <scope>NUCLEOTIDE SEQUENCE</scope>
    <source>
        <strain evidence="1">CCMP219</strain>
    </source>
</reference>
<organism evidence="1">
    <name type="scientific">Chlamydomonas euryale</name>
    <dbReference type="NCBI Taxonomy" id="1486919"/>
    <lineage>
        <taxon>Eukaryota</taxon>
        <taxon>Viridiplantae</taxon>
        <taxon>Chlorophyta</taxon>
        <taxon>core chlorophytes</taxon>
        <taxon>Chlorophyceae</taxon>
        <taxon>CS clade</taxon>
        <taxon>Chlamydomonadales</taxon>
        <taxon>Chlamydomonadaceae</taxon>
        <taxon>Chlamydomonas</taxon>
    </lineage>
</organism>
<sequence length="121" mass="12636">MPTRQAMGLPGVSPPCMGMPCGEEPPRMGMSVTSLRGIGPSITFSPGVGPADKGSVWCGRVHHAHTRRGVVCFGPTQYGTTLCMRHGFFTMHAACSMLCMMTVAVAVVACVEATGDGECCQ</sequence>
<name>A0A7R9YVH8_9CHLO</name>
<dbReference type="EMBL" id="HBEC01022993">
    <property type="protein sequence ID" value="CAD8290603.1"/>
    <property type="molecule type" value="Transcribed_RNA"/>
</dbReference>
<accession>A0A7R9YVH8</accession>
<dbReference type="AlphaFoldDB" id="A0A7R9YVH8"/>
<evidence type="ECO:0000313" key="1">
    <source>
        <dbReference type="EMBL" id="CAD8290603.1"/>
    </source>
</evidence>